<dbReference type="PANTHER" id="PTHR22572">
    <property type="entry name" value="SUGAR-1-PHOSPHATE GUANYL TRANSFERASE"/>
    <property type="match status" value="1"/>
</dbReference>
<dbReference type="InterPro" id="IPR050486">
    <property type="entry name" value="Mannose-1P_guanyltransferase"/>
</dbReference>
<dbReference type="Pfam" id="PF00483">
    <property type="entry name" value="NTP_transferase"/>
    <property type="match status" value="1"/>
</dbReference>
<dbReference type="RefSeq" id="WP_229593829.1">
    <property type="nucleotide sequence ID" value="NZ_AP024485.1"/>
</dbReference>
<protein>
    <submittedName>
        <fullName evidence="2">D-glycero-D-manno-heptose 1-phosphate guanosyltransferase</fullName>
    </submittedName>
</protein>
<accession>A0ABM7P3U7</accession>
<reference evidence="2" key="1">
    <citation type="journal article" date="2022" name="Arch. Microbiol.">
        <title>Pseudodesulfovibrio sediminis sp. nov., a mesophilic and neutrophilic sulfate-reducing bacterium isolated from sediment of a brackish lake.</title>
        <authorList>
            <person name="Takahashi A."/>
            <person name="Kojima H."/>
            <person name="Watanabe M."/>
            <person name="Fukui M."/>
        </authorList>
    </citation>
    <scope>NUCLEOTIDE SEQUENCE</scope>
    <source>
        <strain evidence="2">SF6</strain>
    </source>
</reference>
<feature type="domain" description="Nucleotidyl transferase" evidence="1">
    <location>
        <begin position="12"/>
        <end position="226"/>
    </location>
</feature>
<evidence type="ECO:0000313" key="2">
    <source>
        <dbReference type="EMBL" id="BCS87503.1"/>
    </source>
</evidence>
<dbReference type="Gene3D" id="3.90.550.10">
    <property type="entry name" value="Spore Coat Polysaccharide Biosynthesis Protein SpsA, Chain A"/>
    <property type="match status" value="1"/>
</dbReference>
<evidence type="ECO:0000259" key="1">
    <source>
        <dbReference type="Pfam" id="PF00483"/>
    </source>
</evidence>
<dbReference type="EMBL" id="AP024485">
    <property type="protein sequence ID" value="BCS87503.1"/>
    <property type="molecule type" value="Genomic_DNA"/>
</dbReference>
<dbReference type="InterPro" id="IPR005835">
    <property type="entry name" value="NTP_transferase_dom"/>
</dbReference>
<keyword evidence="3" id="KW-1185">Reference proteome</keyword>
<dbReference type="CDD" id="cd06915">
    <property type="entry name" value="NTP_transferase_WcbM_like"/>
    <property type="match status" value="1"/>
</dbReference>
<evidence type="ECO:0000313" key="3">
    <source>
        <dbReference type="Proteomes" id="UP001053296"/>
    </source>
</evidence>
<dbReference type="SUPFAM" id="SSF53448">
    <property type="entry name" value="Nucleotide-diphospho-sugar transferases"/>
    <property type="match status" value="1"/>
</dbReference>
<gene>
    <name evidence="2" type="primary">hddC</name>
    <name evidence="2" type="ORF">PSDVSF_07450</name>
</gene>
<dbReference type="InterPro" id="IPR029044">
    <property type="entry name" value="Nucleotide-diphossugar_trans"/>
</dbReference>
<dbReference type="Proteomes" id="UP001053296">
    <property type="component" value="Chromosome"/>
</dbReference>
<name>A0ABM7P3U7_9BACT</name>
<organism evidence="2 3">
    <name type="scientific">Pseudodesulfovibrio sediminis</name>
    <dbReference type="NCBI Taxonomy" id="2810563"/>
    <lineage>
        <taxon>Bacteria</taxon>
        <taxon>Pseudomonadati</taxon>
        <taxon>Thermodesulfobacteriota</taxon>
        <taxon>Desulfovibrionia</taxon>
        <taxon>Desulfovibrionales</taxon>
        <taxon>Desulfovibrionaceae</taxon>
    </lineage>
</organism>
<proteinExistence type="predicted"/>
<sequence length="236" mass="25427">MSRSIPDNWPTALILAGGLGTRLRSVTGQTPKVLVEVQGRPFITYLLGQLAQAGFTSACISIGYGADMVIDVLGSECEGLAIEYCREEEPLGTGGAVRYALEQIPAGPVLVMNGDSIVNTSLRPFVDRAMESPDEPTLLAVKVPDISRYGSLQIENGLVRRFCEKGQSGPGWINAGVYYFPRKALSALSPGQQASLETDVLEKESGSLNAFQCDCEFIDIGTPESYSLGQLLEWMK</sequence>